<name>A0A9W9YCY4_9CNID</name>
<evidence type="ECO:0000313" key="2">
    <source>
        <dbReference type="EMBL" id="KAJ7333795.1"/>
    </source>
</evidence>
<feature type="region of interest" description="Disordered" evidence="1">
    <location>
        <begin position="48"/>
        <end position="76"/>
    </location>
</feature>
<comment type="caution">
    <text evidence="2">The sequence shown here is derived from an EMBL/GenBank/DDBJ whole genome shotgun (WGS) entry which is preliminary data.</text>
</comment>
<dbReference type="Proteomes" id="UP001163046">
    <property type="component" value="Unassembled WGS sequence"/>
</dbReference>
<evidence type="ECO:0000313" key="3">
    <source>
        <dbReference type="Proteomes" id="UP001163046"/>
    </source>
</evidence>
<dbReference type="AlphaFoldDB" id="A0A9W9YCY4"/>
<protein>
    <submittedName>
        <fullName evidence="2">Uncharacterized protein</fullName>
    </submittedName>
</protein>
<gene>
    <name evidence="2" type="ORF">OS493_015886</name>
</gene>
<proteinExistence type="predicted"/>
<sequence>MTKTVNYKNASSEAEKYVVSTKENKATLQYQIDEISLSLETNSQLLEESRKHCMDRDDELRKSRESEKEMKNSVRN</sequence>
<accession>A0A9W9YCY4</accession>
<keyword evidence="3" id="KW-1185">Reference proteome</keyword>
<evidence type="ECO:0000256" key="1">
    <source>
        <dbReference type="SAM" id="MobiDB-lite"/>
    </source>
</evidence>
<organism evidence="2 3">
    <name type="scientific">Desmophyllum pertusum</name>
    <dbReference type="NCBI Taxonomy" id="174260"/>
    <lineage>
        <taxon>Eukaryota</taxon>
        <taxon>Metazoa</taxon>
        <taxon>Cnidaria</taxon>
        <taxon>Anthozoa</taxon>
        <taxon>Hexacorallia</taxon>
        <taxon>Scleractinia</taxon>
        <taxon>Caryophylliina</taxon>
        <taxon>Caryophylliidae</taxon>
        <taxon>Desmophyllum</taxon>
    </lineage>
</organism>
<dbReference type="EMBL" id="MU827785">
    <property type="protein sequence ID" value="KAJ7333795.1"/>
    <property type="molecule type" value="Genomic_DNA"/>
</dbReference>
<reference evidence="2" key="1">
    <citation type="submission" date="2023-01" db="EMBL/GenBank/DDBJ databases">
        <title>Genome assembly of the deep-sea coral Lophelia pertusa.</title>
        <authorList>
            <person name="Herrera S."/>
            <person name="Cordes E."/>
        </authorList>
    </citation>
    <scope>NUCLEOTIDE SEQUENCE</scope>
    <source>
        <strain evidence="2">USNM1676648</strain>
        <tissue evidence="2">Polyp</tissue>
    </source>
</reference>